<keyword evidence="1 5" id="KW-0677">Repeat</keyword>
<dbReference type="PANTHER" id="PTHR11638:SF18">
    <property type="entry name" value="HEAT SHOCK PROTEIN 104"/>
    <property type="match status" value="1"/>
</dbReference>
<dbReference type="InterPro" id="IPR050130">
    <property type="entry name" value="ClpA_ClpB"/>
</dbReference>
<dbReference type="PROSITE" id="PS00870">
    <property type="entry name" value="CLPAB_1"/>
    <property type="match status" value="1"/>
</dbReference>
<dbReference type="Gene3D" id="1.10.1780.10">
    <property type="entry name" value="Clp, N-terminal domain"/>
    <property type="match status" value="1"/>
</dbReference>
<dbReference type="PRINTS" id="PR00300">
    <property type="entry name" value="CLPPROTEASEA"/>
</dbReference>
<keyword evidence="3" id="KW-0067">ATP-binding</keyword>
<protein>
    <submittedName>
        <fullName evidence="9">ATPase AAA-2 domain protein</fullName>
    </submittedName>
</protein>
<dbReference type="FunFam" id="3.40.50.300:FF:000010">
    <property type="entry name" value="Chaperone clpB 1, putative"/>
    <property type="match status" value="1"/>
</dbReference>
<dbReference type="STRING" id="700015.Corgl_1382"/>
<dbReference type="GO" id="GO:0016887">
    <property type="term" value="F:ATP hydrolysis activity"/>
    <property type="evidence" value="ECO:0007669"/>
    <property type="project" value="InterPro"/>
</dbReference>
<keyword evidence="10" id="KW-1185">Reference proteome</keyword>
<dbReference type="Pfam" id="PF10431">
    <property type="entry name" value="ClpB_D2-small"/>
    <property type="match status" value="1"/>
</dbReference>
<dbReference type="RefSeq" id="WP_013709225.1">
    <property type="nucleotide sequence ID" value="NC_015389.1"/>
</dbReference>
<dbReference type="SUPFAM" id="SSF52540">
    <property type="entry name" value="P-loop containing nucleoside triphosphate hydrolases"/>
    <property type="match status" value="2"/>
</dbReference>
<dbReference type="Gene3D" id="1.10.8.60">
    <property type="match status" value="2"/>
</dbReference>
<dbReference type="SMART" id="SM00382">
    <property type="entry name" value="AAA"/>
    <property type="match status" value="2"/>
</dbReference>
<evidence type="ECO:0000313" key="10">
    <source>
        <dbReference type="Proteomes" id="UP000006851"/>
    </source>
</evidence>
<keyword evidence="6" id="KW-0175">Coiled coil</keyword>
<dbReference type="Pfam" id="PF07724">
    <property type="entry name" value="AAA_2"/>
    <property type="match status" value="1"/>
</dbReference>
<dbReference type="FunFam" id="3.40.50.300:FF:000025">
    <property type="entry name" value="ATP-dependent Clp protease subunit"/>
    <property type="match status" value="1"/>
</dbReference>
<dbReference type="OrthoDB" id="9803641at2"/>
<name>F2NAM7_CORGP</name>
<evidence type="ECO:0000259" key="8">
    <source>
        <dbReference type="PROSITE" id="PS51903"/>
    </source>
</evidence>
<gene>
    <name evidence="9" type="ordered locus">Corgl_1382</name>
</gene>
<dbReference type="EMBL" id="CP002628">
    <property type="protein sequence ID" value="AEB07483.1"/>
    <property type="molecule type" value="Genomic_DNA"/>
</dbReference>
<dbReference type="InterPro" id="IPR018368">
    <property type="entry name" value="ClpA/B_CS1"/>
</dbReference>
<dbReference type="InterPro" id="IPR003959">
    <property type="entry name" value="ATPase_AAA_core"/>
</dbReference>
<evidence type="ECO:0000313" key="9">
    <source>
        <dbReference type="EMBL" id="AEB07483.1"/>
    </source>
</evidence>
<dbReference type="PANTHER" id="PTHR11638">
    <property type="entry name" value="ATP-DEPENDENT CLP PROTEASE"/>
    <property type="match status" value="1"/>
</dbReference>
<dbReference type="CDD" id="cd19499">
    <property type="entry name" value="RecA-like_ClpB_Hsp104-like"/>
    <property type="match status" value="1"/>
</dbReference>
<dbReference type="AlphaFoldDB" id="F2NAM7"/>
<dbReference type="GO" id="GO:0034605">
    <property type="term" value="P:cellular response to heat"/>
    <property type="evidence" value="ECO:0007669"/>
    <property type="project" value="TreeGrafter"/>
</dbReference>
<sequence>MLDRFTDRARRVMSMAKEEAVALHTTKVGTEHLLLALAKESEGIAAEALRSLEITYDDILAQLKEVHSTEPEDDGQDAEAADAANGANQAKLAFTPHVISVMERSFRLARENNQTYVSTEHLLLGIVAEEQAVAMDILMRLGVSAAAIRSAVEKLTSKDQNATRGLAGSASGRVGAGLPFFSGESVQQKGEEADTLKSFGTNLTQDARDGKLDPVIGRSREISRMMEILSRRTKNNPLILGDPGVGKTAIVEGLAQEIAAGNVPENLVDQNIWTLDLPGLVAGAKYRGEFEERLKNVIQEATDADDIILFIDEMHTLIGAGSAEGSIDASSMLKPVLARGAFQIIGATTAEEFRKYLQKDPAFERRFQPVDIDEPSVEDTVRILNALLSRYEEHHHVRYTPAAVEAAASLSSRYIQDRFLPDKAIDLIDEAGARARIAANRAPEPVRAAERQLAQLKEEVESATEGDDLNRAAELKEQQRSAEIALSEARAAWNAEMDASPLTIDAPQIADIVSVISGVPVSALTESESRRLLGAESALKSRVIGQDEAVEAVAKAIRRSRSPLKDPRRPGGSFIFLGPTGTGKTELAKTLAAYLFGSKDALISFDMSEFASQYEVSKLIGSPPGYVGHEEGGQLTKAVRRHPYSVVLFDEIEKAHPDIFNTLLQVLDEGRLTDGQGKTVDFRNTVIIMTSNVGAREIARETSVGFGASGEGGLSSIEIRSRAMSELKRLFRPEFLNRVDDIVVFQKLSNESLKRIANLLVDDLRQRLNINGMNIKLTDAALDAIVTEGTDPTNGARPLRRAIQKLIEDPLSEELLGGEWGPGDTVLTDVVDGKFVFTHTSGEIPAPRPLGALGASFDSAPRTTGDSPLPSAGTAAREGADAR</sequence>
<evidence type="ECO:0000256" key="2">
    <source>
        <dbReference type="ARBA" id="ARBA00022741"/>
    </source>
</evidence>
<dbReference type="Pfam" id="PF17871">
    <property type="entry name" value="AAA_lid_9"/>
    <property type="match status" value="1"/>
</dbReference>
<dbReference type="Pfam" id="PF02861">
    <property type="entry name" value="Clp_N"/>
    <property type="match status" value="2"/>
</dbReference>
<dbReference type="GO" id="GO:0005524">
    <property type="term" value="F:ATP binding"/>
    <property type="evidence" value="ECO:0007669"/>
    <property type="project" value="UniProtKB-KW"/>
</dbReference>
<dbReference type="InterPro" id="IPR019489">
    <property type="entry name" value="Clp_ATPase_C"/>
</dbReference>
<evidence type="ECO:0000256" key="4">
    <source>
        <dbReference type="ARBA" id="ARBA00023186"/>
    </source>
</evidence>
<feature type="region of interest" description="Disordered" evidence="7">
    <location>
        <begin position="847"/>
        <end position="883"/>
    </location>
</feature>
<dbReference type="KEGG" id="cgo:Corgl_1382"/>
<dbReference type="InterPro" id="IPR003593">
    <property type="entry name" value="AAA+_ATPase"/>
</dbReference>
<dbReference type="CDD" id="cd00009">
    <property type="entry name" value="AAA"/>
    <property type="match status" value="1"/>
</dbReference>
<evidence type="ECO:0000256" key="6">
    <source>
        <dbReference type="SAM" id="Coils"/>
    </source>
</evidence>
<keyword evidence="2" id="KW-0547">Nucleotide-binding</keyword>
<dbReference type="GO" id="GO:0005737">
    <property type="term" value="C:cytoplasm"/>
    <property type="evidence" value="ECO:0007669"/>
    <property type="project" value="TreeGrafter"/>
</dbReference>
<dbReference type="SMART" id="SM01086">
    <property type="entry name" value="ClpB_D2-small"/>
    <property type="match status" value="1"/>
</dbReference>
<accession>F2NAM7</accession>
<dbReference type="Proteomes" id="UP000006851">
    <property type="component" value="Chromosome"/>
</dbReference>
<evidence type="ECO:0000256" key="1">
    <source>
        <dbReference type="ARBA" id="ARBA00022737"/>
    </source>
</evidence>
<dbReference type="InterPro" id="IPR041546">
    <property type="entry name" value="ClpA/ClpB_AAA_lid"/>
</dbReference>
<feature type="domain" description="Clp R" evidence="8">
    <location>
        <begin position="2"/>
        <end position="158"/>
    </location>
</feature>
<feature type="coiled-coil region" evidence="6">
    <location>
        <begin position="446"/>
        <end position="492"/>
    </location>
</feature>
<evidence type="ECO:0000256" key="7">
    <source>
        <dbReference type="SAM" id="MobiDB-lite"/>
    </source>
</evidence>
<dbReference type="InterPro" id="IPR036628">
    <property type="entry name" value="Clp_N_dom_sf"/>
</dbReference>
<dbReference type="PROSITE" id="PS51903">
    <property type="entry name" value="CLP_R"/>
    <property type="match status" value="1"/>
</dbReference>
<dbReference type="SUPFAM" id="SSF81923">
    <property type="entry name" value="Double Clp-N motif"/>
    <property type="match status" value="1"/>
</dbReference>
<organism evidence="9 10">
    <name type="scientific">Coriobacterium glomerans (strain ATCC 49209 / DSM 20642 / JCM 10262 / PW2)</name>
    <dbReference type="NCBI Taxonomy" id="700015"/>
    <lineage>
        <taxon>Bacteria</taxon>
        <taxon>Bacillati</taxon>
        <taxon>Actinomycetota</taxon>
        <taxon>Coriobacteriia</taxon>
        <taxon>Coriobacteriales</taxon>
        <taxon>Coriobacteriaceae</taxon>
        <taxon>Coriobacterium</taxon>
    </lineage>
</organism>
<proteinExistence type="predicted"/>
<dbReference type="InterPro" id="IPR004176">
    <property type="entry name" value="Clp_R_N"/>
</dbReference>
<dbReference type="Gene3D" id="3.40.50.300">
    <property type="entry name" value="P-loop containing nucleotide triphosphate hydrolases"/>
    <property type="match status" value="2"/>
</dbReference>
<dbReference type="Pfam" id="PF00004">
    <property type="entry name" value="AAA"/>
    <property type="match status" value="1"/>
</dbReference>
<evidence type="ECO:0000256" key="5">
    <source>
        <dbReference type="PROSITE-ProRule" id="PRU01251"/>
    </source>
</evidence>
<dbReference type="HOGENOM" id="CLU_005070_4_1_11"/>
<dbReference type="eggNOG" id="COG0542">
    <property type="taxonomic scope" value="Bacteria"/>
</dbReference>
<dbReference type="Gene3D" id="4.10.860.10">
    <property type="entry name" value="UVR domain"/>
    <property type="match status" value="1"/>
</dbReference>
<reference evidence="10" key="1">
    <citation type="journal article" date="2013" name="Stand. Genomic Sci.">
        <title>Complete genome sequence of Coriobacterium glomerans type strain (PW2(T)) from the midgut of Pyrrhocoris apterus L. (red soldier bug).</title>
        <authorList>
            <person name="Stackebrandt E."/>
            <person name="Zeytun A."/>
            <person name="Lapidus A."/>
            <person name="Nolan M."/>
            <person name="Lucas S."/>
            <person name="Hammon N."/>
            <person name="Deshpande S."/>
            <person name="Cheng J.F."/>
            <person name="Tapia R."/>
            <person name="Goodwin L.A."/>
            <person name="Pitluck S."/>
            <person name="Liolios K."/>
            <person name="Pagani I."/>
            <person name="Ivanova N."/>
            <person name="Mavromatis K."/>
            <person name="Mikhailova N."/>
            <person name="Huntemann M."/>
            <person name="Pati A."/>
            <person name="Chen A."/>
            <person name="Palaniappan K."/>
            <person name="Chang Y.J."/>
            <person name="Land M."/>
            <person name="Hauser L."/>
            <person name="Rohde M."/>
            <person name="Pukall R."/>
            <person name="Goker M."/>
            <person name="Detter J.C."/>
            <person name="Woyke T."/>
            <person name="Bristow J."/>
            <person name="Eisen J.A."/>
            <person name="Markowitz V."/>
            <person name="Hugenholtz P."/>
            <person name="Kyrpides N.C."/>
            <person name="Klenk H.P."/>
        </authorList>
    </citation>
    <scope>NUCLEOTIDE SEQUENCE</scope>
    <source>
        <strain evidence="10">ATCC 49209 / DSM 20642 / JCM 10262 / PW2</strain>
    </source>
</reference>
<evidence type="ECO:0000256" key="3">
    <source>
        <dbReference type="ARBA" id="ARBA00022840"/>
    </source>
</evidence>
<dbReference type="InterPro" id="IPR027417">
    <property type="entry name" value="P-loop_NTPase"/>
</dbReference>
<dbReference type="InterPro" id="IPR001270">
    <property type="entry name" value="ClpA/B"/>
</dbReference>
<keyword evidence="4" id="KW-0143">Chaperone</keyword>